<keyword evidence="3" id="KW-1185">Reference proteome</keyword>
<protein>
    <submittedName>
        <fullName evidence="2">Uncharacterized protein</fullName>
    </submittedName>
</protein>
<dbReference type="PROSITE" id="PS51257">
    <property type="entry name" value="PROKAR_LIPOPROTEIN"/>
    <property type="match status" value="1"/>
</dbReference>
<organism evidence="2 3">
    <name type="scientific">Actinoplanes nipponensis</name>
    <dbReference type="NCBI Taxonomy" id="135950"/>
    <lineage>
        <taxon>Bacteria</taxon>
        <taxon>Bacillati</taxon>
        <taxon>Actinomycetota</taxon>
        <taxon>Actinomycetes</taxon>
        <taxon>Micromonosporales</taxon>
        <taxon>Micromonosporaceae</taxon>
        <taxon>Actinoplanes</taxon>
    </lineage>
</organism>
<evidence type="ECO:0000313" key="3">
    <source>
        <dbReference type="Proteomes" id="UP000647172"/>
    </source>
</evidence>
<dbReference type="EMBL" id="BOMQ01000064">
    <property type="protein sequence ID" value="GIE52099.1"/>
    <property type="molecule type" value="Genomic_DNA"/>
</dbReference>
<reference evidence="2" key="1">
    <citation type="submission" date="2021-01" db="EMBL/GenBank/DDBJ databases">
        <title>Whole genome shotgun sequence of Actinoplanes nipponensis NBRC 14063.</title>
        <authorList>
            <person name="Komaki H."/>
            <person name="Tamura T."/>
        </authorList>
    </citation>
    <scope>NUCLEOTIDE SEQUENCE</scope>
    <source>
        <strain evidence="2">NBRC 14063</strain>
    </source>
</reference>
<evidence type="ECO:0000256" key="1">
    <source>
        <dbReference type="SAM" id="MobiDB-lite"/>
    </source>
</evidence>
<evidence type="ECO:0000313" key="2">
    <source>
        <dbReference type="EMBL" id="GIE52099.1"/>
    </source>
</evidence>
<dbReference type="AlphaFoldDB" id="A0A919MJR8"/>
<dbReference type="RefSeq" id="WP_377880180.1">
    <property type="nucleotide sequence ID" value="NZ_JBHMDK010000002.1"/>
</dbReference>
<feature type="region of interest" description="Disordered" evidence="1">
    <location>
        <begin position="44"/>
        <end position="71"/>
    </location>
</feature>
<gene>
    <name evidence="2" type="ORF">Ani05nite_56330</name>
</gene>
<comment type="caution">
    <text evidence="2">The sequence shown here is derived from an EMBL/GenBank/DDBJ whole genome shotgun (WGS) entry which is preliminary data.</text>
</comment>
<proteinExistence type="predicted"/>
<sequence>MDVIVRVGAFVVTVGLLAGCSAADDGGRDYNPAHQPRYVVPEVSPGGPGPTPTWPGSGTGLGLPGIGQAAPSEPDHVVRGGNVAAAGGKPAAFSLVHSADVVRVRVGDLGTDLFEVSTPAGSKVVPKVDVNGATVVAGLRDTGLTGPALITVVLSDDVRWTVRLAGGASDQGVDLRGGPGGDVDFSAGTSRAEVSLPAGRGTQRVALGGGASRLLVNLTGSAPVRVATKSGAGEVTVDGQTRTGVAGGSVYTPPGWETATDRFDIDATSGVSSVTVARN</sequence>
<name>A0A919MJR8_9ACTN</name>
<accession>A0A919MJR8</accession>
<dbReference type="Proteomes" id="UP000647172">
    <property type="component" value="Unassembled WGS sequence"/>
</dbReference>